<dbReference type="Proteomes" id="UP000054770">
    <property type="component" value="Unassembled WGS sequence"/>
</dbReference>
<feature type="region of interest" description="Disordered" evidence="1">
    <location>
        <begin position="95"/>
        <end position="115"/>
    </location>
</feature>
<keyword evidence="3" id="KW-1185">Reference proteome</keyword>
<accession>A0A158I8E1</accession>
<feature type="compositionally biased region" description="Basic and acidic residues" evidence="1">
    <location>
        <begin position="96"/>
        <end position="115"/>
    </location>
</feature>
<evidence type="ECO:0000256" key="1">
    <source>
        <dbReference type="SAM" id="MobiDB-lite"/>
    </source>
</evidence>
<gene>
    <name evidence="2" type="ORF">AWB68_02554</name>
</gene>
<dbReference type="EMBL" id="FCON02000022">
    <property type="protein sequence ID" value="SAL52310.1"/>
    <property type="molecule type" value="Genomic_DNA"/>
</dbReference>
<dbReference type="AlphaFoldDB" id="A0A158I8E1"/>
<evidence type="ECO:0000313" key="3">
    <source>
        <dbReference type="Proteomes" id="UP000054770"/>
    </source>
</evidence>
<evidence type="ECO:0000313" key="2">
    <source>
        <dbReference type="EMBL" id="SAL52310.1"/>
    </source>
</evidence>
<proteinExistence type="predicted"/>
<dbReference type="RefSeq" id="WP_125482925.1">
    <property type="nucleotide sequence ID" value="NZ_FCON02000022.1"/>
</dbReference>
<organism evidence="2 3">
    <name type="scientific">Caballeronia choica</name>
    <dbReference type="NCBI Taxonomy" id="326476"/>
    <lineage>
        <taxon>Bacteria</taxon>
        <taxon>Pseudomonadati</taxon>
        <taxon>Pseudomonadota</taxon>
        <taxon>Betaproteobacteria</taxon>
        <taxon>Burkholderiales</taxon>
        <taxon>Burkholderiaceae</taxon>
        <taxon>Caballeronia</taxon>
    </lineage>
</organism>
<sequence>MPANTRSIAWLVSCSRLTQNLDSLLAEVRAWILTFDDLDELAEHDAKNSDRLAGGRLSCARSLNAVPRQGGFAKASIRWTSMSSIENALVTAKNRAKADARKKATSLRLHEPREP</sequence>
<reference evidence="2" key="1">
    <citation type="submission" date="2016-01" db="EMBL/GenBank/DDBJ databases">
        <authorList>
            <person name="Peeters C."/>
        </authorList>
    </citation>
    <scope>NUCLEOTIDE SEQUENCE [LARGE SCALE GENOMIC DNA]</scope>
    <source>
        <strain evidence="2">LMG 22940</strain>
    </source>
</reference>
<protein>
    <submittedName>
        <fullName evidence="2">Uncharacterized protein</fullName>
    </submittedName>
</protein>
<comment type="caution">
    <text evidence="2">The sequence shown here is derived from an EMBL/GenBank/DDBJ whole genome shotgun (WGS) entry which is preliminary data.</text>
</comment>
<name>A0A158I8E1_9BURK</name>